<organism evidence="2 3">
    <name type="scientific">Rhizobium lusitanum</name>
    <dbReference type="NCBI Taxonomy" id="293958"/>
    <lineage>
        <taxon>Bacteria</taxon>
        <taxon>Pseudomonadati</taxon>
        <taxon>Pseudomonadota</taxon>
        <taxon>Alphaproteobacteria</taxon>
        <taxon>Hyphomicrobiales</taxon>
        <taxon>Rhizobiaceae</taxon>
        <taxon>Rhizobium/Agrobacterium group</taxon>
        <taxon>Rhizobium</taxon>
    </lineage>
</organism>
<protein>
    <submittedName>
        <fullName evidence="2">Ketosteroid isomerase-like protein</fullName>
    </submittedName>
</protein>
<feature type="domain" description="SnoaL-like" evidence="1">
    <location>
        <begin position="129"/>
        <end position="168"/>
    </location>
</feature>
<evidence type="ECO:0000259" key="1">
    <source>
        <dbReference type="Pfam" id="PF13474"/>
    </source>
</evidence>
<evidence type="ECO:0000313" key="3">
    <source>
        <dbReference type="Proteomes" id="UP000565576"/>
    </source>
</evidence>
<comment type="caution">
    <text evidence="2">The sequence shown here is derived from an EMBL/GenBank/DDBJ whole genome shotgun (WGS) entry which is preliminary data.</text>
</comment>
<dbReference type="Proteomes" id="UP000565576">
    <property type="component" value="Unassembled WGS sequence"/>
</dbReference>
<dbReference type="SUPFAM" id="SSF54427">
    <property type="entry name" value="NTF2-like"/>
    <property type="match status" value="1"/>
</dbReference>
<dbReference type="Pfam" id="PF13474">
    <property type="entry name" value="SnoaL_3"/>
    <property type="match status" value="1"/>
</dbReference>
<dbReference type="EMBL" id="JACHBG010000016">
    <property type="protein sequence ID" value="MBB6487788.1"/>
    <property type="molecule type" value="Genomic_DNA"/>
</dbReference>
<dbReference type="Gene3D" id="3.10.450.50">
    <property type="match status" value="1"/>
</dbReference>
<dbReference type="RefSeq" id="WP_210325711.1">
    <property type="nucleotide sequence ID" value="NZ_JACHBG010000016.1"/>
</dbReference>
<reference evidence="2 3" key="1">
    <citation type="submission" date="2020-08" db="EMBL/GenBank/DDBJ databases">
        <title>Genomic Encyclopedia of Type Strains, Phase IV (KMG-V): Genome sequencing to study the core and pangenomes of soil and plant-associated prokaryotes.</title>
        <authorList>
            <person name="Whitman W."/>
        </authorList>
    </citation>
    <scope>NUCLEOTIDE SEQUENCE [LARGE SCALE GENOMIC DNA]</scope>
    <source>
        <strain evidence="2 3">SEMIA 4060</strain>
    </source>
</reference>
<sequence length="175" mass="19545">MSITDPEQRVWLTEGGIELDAEQSPWHRRSTPNEEEIAMPALDEAFDEFMKRRESVSLDYINGNSATLIGISTAHDPATFFPPSGDLIEGAVAVNASNEKGAILFREGSTGGFEVLQSWSEGNLGFWTGLQRAKIRMAGQDREVPMSLRVTEVFRREEGEWKLVHRHADILKSSP</sequence>
<dbReference type="GO" id="GO:0016853">
    <property type="term" value="F:isomerase activity"/>
    <property type="evidence" value="ECO:0007669"/>
    <property type="project" value="UniProtKB-KW"/>
</dbReference>
<name>A0A7X0IV60_9HYPH</name>
<dbReference type="InterPro" id="IPR032710">
    <property type="entry name" value="NTF2-like_dom_sf"/>
</dbReference>
<accession>A0A7X0IV60</accession>
<gene>
    <name evidence="2" type="ORF">GGD46_005098</name>
</gene>
<evidence type="ECO:0000313" key="2">
    <source>
        <dbReference type="EMBL" id="MBB6487788.1"/>
    </source>
</evidence>
<keyword evidence="2" id="KW-0413">Isomerase</keyword>
<proteinExistence type="predicted"/>
<dbReference type="InterPro" id="IPR037401">
    <property type="entry name" value="SnoaL-like"/>
</dbReference>
<dbReference type="AlphaFoldDB" id="A0A7X0IV60"/>